<evidence type="ECO:0000256" key="8">
    <source>
        <dbReference type="SAM" id="SignalP"/>
    </source>
</evidence>
<feature type="signal peptide" evidence="8">
    <location>
        <begin position="1"/>
        <end position="24"/>
    </location>
</feature>
<dbReference type="PANTHER" id="PTHR22050:SF0">
    <property type="entry name" value="TRANSMEMBRANE PROTEIN 131 HOMOLOG"/>
    <property type="match status" value="1"/>
</dbReference>
<feature type="compositionally biased region" description="Basic and acidic residues" evidence="7">
    <location>
        <begin position="1249"/>
        <end position="1260"/>
    </location>
</feature>
<evidence type="ECO:0000256" key="1">
    <source>
        <dbReference type="ARBA" id="ARBA00004479"/>
    </source>
</evidence>
<dbReference type="Pfam" id="PF24499">
    <property type="entry name" value="Ig_TMEM131L_4"/>
    <property type="match status" value="1"/>
</dbReference>
<feature type="region of interest" description="Disordered" evidence="7">
    <location>
        <begin position="1165"/>
        <end position="1372"/>
    </location>
</feature>
<feature type="compositionally biased region" description="Acidic residues" evidence="7">
    <location>
        <begin position="1273"/>
        <end position="1284"/>
    </location>
</feature>
<feature type="domain" description="TMEM131L fifth Ig-like" evidence="13">
    <location>
        <begin position="1028"/>
        <end position="1092"/>
    </location>
</feature>
<evidence type="ECO:0000259" key="10">
    <source>
        <dbReference type="Pfam" id="PF24495"/>
    </source>
</evidence>
<feature type="compositionally biased region" description="Basic and acidic residues" evidence="7">
    <location>
        <begin position="1317"/>
        <end position="1338"/>
    </location>
</feature>
<dbReference type="Pfam" id="PF24501">
    <property type="entry name" value="Ig_TMEM131L_5"/>
    <property type="match status" value="1"/>
</dbReference>
<comment type="caution">
    <text evidence="14">The sequence shown here is derived from an EMBL/GenBank/DDBJ whole genome shotgun (WGS) entry which is preliminary data.</text>
</comment>
<keyword evidence="5" id="KW-1133">Transmembrane helix</keyword>
<dbReference type="InterPro" id="IPR013783">
    <property type="entry name" value="Ig-like_fold"/>
</dbReference>
<evidence type="ECO:0000256" key="7">
    <source>
        <dbReference type="SAM" id="MobiDB-lite"/>
    </source>
</evidence>
<dbReference type="GO" id="GO:0016020">
    <property type="term" value="C:membrane"/>
    <property type="evidence" value="ECO:0007669"/>
    <property type="project" value="UniProtKB-SubCell"/>
</dbReference>
<dbReference type="Proteomes" id="UP001497472">
    <property type="component" value="Unassembled WGS sequence"/>
</dbReference>
<reference evidence="14 15" key="1">
    <citation type="submission" date="2023-11" db="EMBL/GenBank/DDBJ databases">
        <authorList>
            <person name="Okamura Y."/>
        </authorList>
    </citation>
    <scope>NUCLEOTIDE SEQUENCE [LARGE SCALE GENOMIC DNA]</scope>
</reference>
<feature type="domain" description="TMEM131L third Ig-like" evidence="11">
    <location>
        <begin position="438"/>
        <end position="527"/>
    </location>
</feature>
<evidence type="ECO:0000256" key="6">
    <source>
        <dbReference type="ARBA" id="ARBA00023136"/>
    </source>
</evidence>
<dbReference type="Gene3D" id="2.60.40.10">
    <property type="entry name" value="Immunoglobulins"/>
    <property type="match status" value="1"/>
</dbReference>
<evidence type="ECO:0000256" key="4">
    <source>
        <dbReference type="ARBA" id="ARBA00022729"/>
    </source>
</evidence>
<evidence type="ECO:0000259" key="12">
    <source>
        <dbReference type="Pfam" id="PF24499"/>
    </source>
</evidence>
<dbReference type="InterPro" id="IPR055436">
    <property type="entry name" value="Ig_TMEM131L_4"/>
</dbReference>
<evidence type="ECO:0000313" key="15">
    <source>
        <dbReference type="Proteomes" id="UP001497472"/>
    </source>
</evidence>
<evidence type="ECO:0000259" key="13">
    <source>
        <dbReference type="Pfam" id="PF24501"/>
    </source>
</evidence>
<gene>
    <name evidence="14" type="ORF">LNINA_LOCUS2634</name>
</gene>
<dbReference type="InterPro" id="IPR055437">
    <property type="entry name" value="TMEM131L_Ig_5"/>
</dbReference>
<comment type="subcellular location">
    <subcellularLocation>
        <location evidence="1">Membrane</location>
        <topology evidence="1">Single-pass type I membrane protein</topology>
    </subcellularLocation>
</comment>
<protein>
    <recommendedName>
        <fullName evidence="16">Transmembrane protein 131</fullName>
    </recommendedName>
</protein>
<evidence type="ECO:0000259" key="9">
    <source>
        <dbReference type="Pfam" id="PF12371"/>
    </source>
</evidence>
<organism evidence="14 15">
    <name type="scientific">Leptosia nina</name>
    <dbReference type="NCBI Taxonomy" id="320188"/>
    <lineage>
        <taxon>Eukaryota</taxon>
        <taxon>Metazoa</taxon>
        <taxon>Ecdysozoa</taxon>
        <taxon>Arthropoda</taxon>
        <taxon>Hexapoda</taxon>
        <taxon>Insecta</taxon>
        <taxon>Pterygota</taxon>
        <taxon>Neoptera</taxon>
        <taxon>Endopterygota</taxon>
        <taxon>Lepidoptera</taxon>
        <taxon>Glossata</taxon>
        <taxon>Ditrysia</taxon>
        <taxon>Papilionoidea</taxon>
        <taxon>Pieridae</taxon>
        <taxon>Pierinae</taxon>
        <taxon>Leptosia</taxon>
    </lineage>
</organism>
<feature type="domain" description="TMEM131L fourth Ig-like" evidence="12">
    <location>
        <begin position="910"/>
        <end position="987"/>
    </location>
</feature>
<keyword evidence="15" id="KW-1185">Reference proteome</keyword>
<name>A0AAV1J309_9NEOP</name>
<feature type="domain" description="Transmembrane protein 131-like N-terminal" evidence="9">
    <location>
        <begin position="71"/>
        <end position="152"/>
    </location>
</feature>
<dbReference type="Pfam" id="PF24495">
    <property type="entry name" value="Ig_TMEM131_2"/>
    <property type="match status" value="1"/>
</dbReference>
<sequence length="1501" mass="165551">MYRKILWCYVFLLTSLDIWEVSNSKLTAQGKSHGAAVQDSITEGIAFQEWNADSISVESTENSGESLEAVALWPPALRFGHSPLAEPHTRIVTLTNLANTTLHLASVAGTTPDFHASFFDSKSVPPQGNTTFSVVYLGRREGLVTAHLYIHTSLGVHKYPVSAIGVASEYDVWPLVGLRVPHNATVEPELTLYNPTDKTIQVSEVYSSGGWLGLRLAGGGSRAPRDVWTVPPRERRALVRLRISPTHKQPLAAYVRIKANIPGGGLVVCVEARSAPAGEHTRPLHLRLRPRGSNDLEHSVYVEAANSAVGAVRLDAALDAARCWRFAPAPPPPCAHSHAANGGAEGHSGAHLTVLRSHLEPFEDFTKVAKLTFNYAELWALSRRKLVDEEKVNGEGGEGVAWCGGCVRLGRATVPYSVTVMPGTLAFTPDSLDIITSNKKSALEKREVFAHNQFDVPLRISTVQLPEEALPYFEIYQHTPVTLKPGAQGPIVTLRMRSVPPIDVTLDTRIAVHTNLSQYHVPLRLYSGNFTFEWEWPNSSDGNLDLGVVGTSTTWRVGLRMHNRACVELCVTGLSATLPGASATLTSSTPQCVPPYGWSMAWLRVVAPTREGEVSGTVSASSMHARTTGTVSLRAHTGRLVARAPVLPPAAPYAGSTAPLVVDSSMSLSMKVTGVTHIDKKTQDVLSFVPLEDTEVGPGSHIVGHIHYDPEKLCEPNCYTGLSMDSPEGAVWLERAKGEGGWSNAIKADLHALSARLHQFENSLPTTNFSIYLHTTQVVQTAVELSVEHNWPHLAISSGVEDPNEVPPKNENDSSKDGVKLKDGVANGSKEQSEISESGRLGEIGLVPVGGRGIMWVRVRNPSPSKNLLVQAVLAPTLTDALRKDSTADKDWCVSESCVWSDSFAIDGWRTVKGEVRLWDNDDDEAKDKKEEKKVVNALPIMELMPHAELDVRISFAPKQAASLTTYMYLRNNLTILEGVQLYGVGAFPSFDLGGRRPGPSSIFHFEVEECVTSTRSAVVRRRILARNTGRVAVQLHSWDISRQGCRARGFRVYPCAPLILAPNHTAPIHLAFTPDYTLSRQSAKLRLHSDLGPVEYSLLATVPVKLLTRCAPTFPKHPWDAPVRNFVNTFTFIILAVLLFTAVYDSERLLRRARSTRAPSIHRTPLDLREIAANTTITQPPPPRAPSRRRRPTRRTDPRAERRAFERWRTEVLRRTDDDSSRSSEDLDNESRTSPERNEPETFDTSETFEKNEPEKVEENVEVASSASDESTPVDEQDNDEAYTADAELDARDSPEETVVEPKISPIRAQTPPKVQIDRSRRSPNNRRERRNEENVRKNTRPHVRKEKRRQRVTTPPRSAAAVKENVETGEIGESRGTIRWGGFLEFGGRGSSPGSHWPEPEFAWRPAIGTPERSPFTPSTREFLDETPTYNSLGSVWGASNACDTWAWGGAPVRPPPGFAQHAPRPYDPFRSLASIWAPAPHEWHINTNNPRPDDEHKN</sequence>
<dbReference type="InterPro" id="IPR039877">
    <property type="entry name" value="TMEM131-like"/>
</dbReference>
<keyword evidence="6" id="KW-0472">Membrane</keyword>
<feature type="compositionally biased region" description="Basic residues" evidence="7">
    <location>
        <begin position="1339"/>
        <end position="1353"/>
    </location>
</feature>
<accession>A0AAV1J309</accession>
<comment type="similarity">
    <text evidence="2">Belongs to the TMEM131 family.</text>
</comment>
<dbReference type="InterPro" id="IPR022113">
    <property type="entry name" value="TMEM131L_N"/>
</dbReference>
<dbReference type="Pfam" id="PF12371">
    <property type="entry name" value="TMEM131_like_N"/>
    <property type="match status" value="1"/>
</dbReference>
<keyword evidence="3" id="KW-0812">Transmembrane</keyword>
<feature type="chain" id="PRO_5043572729" description="Transmembrane protein 131" evidence="8">
    <location>
        <begin position="25"/>
        <end position="1501"/>
    </location>
</feature>
<proteinExistence type="inferred from homology"/>
<evidence type="ECO:0000256" key="5">
    <source>
        <dbReference type="ARBA" id="ARBA00022989"/>
    </source>
</evidence>
<evidence type="ECO:0000256" key="2">
    <source>
        <dbReference type="ARBA" id="ARBA00006682"/>
    </source>
</evidence>
<evidence type="ECO:0000313" key="14">
    <source>
        <dbReference type="EMBL" id="CAK1542781.1"/>
    </source>
</evidence>
<evidence type="ECO:0000259" key="11">
    <source>
        <dbReference type="Pfam" id="PF24498"/>
    </source>
</evidence>
<feature type="region of interest" description="Disordered" evidence="7">
    <location>
        <begin position="796"/>
        <end position="837"/>
    </location>
</feature>
<dbReference type="EMBL" id="CAVLEF010000003">
    <property type="protein sequence ID" value="CAK1542781.1"/>
    <property type="molecule type" value="Genomic_DNA"/>
</dbReference>
<dbReference type="InterPro" id="IPR056311">
    <property type="entry name" value="TMEM131_Ig_2"/>
</dbReference>
<evidence type="ECO:0000256" key="3">
    <source>
        <dbReference type="ARBA" id="ARBA00022692"/>
    </source>
</evidence>
<feature type="domain" description="TMEM131 second Ig-like" evidence="10">
    <location>
        <begin position="170"/>
        <end position="258"/>
    </location>
</feature>
<evidence type="ECO:0008006" key="16">
    <source>
        <dbReference type="Google" id="ProtNLM"/>
    </source>
</evidence>
<feature type="compositionally biased region" description="Basic and acidic residues" evidence="7">
    <location>
        <begin position="1195"/>
        <end position="1241"/>
    </location>
</feature>
<dbReference type="InterPro" id="IPR055435">
    <property type="entry name" value="Ig_TMEM131L_3"/>
</dbReference>
<dbReference type="Pfam" id="PF24498">
    <property type="entry name" value="Ig_TMEM131L_3"/>
    <property type="match status" value="1"/>
</dbReference>
<dbReference type="PANTHER" id="PTHR22050">
    <property type="entry name" value="RW1 PROTEIN HOMOLOG"/>
    <property type="match status" value="1"/>
</dbReference>
<feature type="compositionally biased region" description="Basic and acidic residues" evidence="7">
    <location>
        <begin position="808"/>
        <end position="823"/>
    </location>
</feature>
<keyword evidence="4 8" id="KW-0732">Signal</keyword>